<gene>
    <name evidence="1" type="ORF">IAB63_09055</name>
</gene>
<dbReference type="EMBL" id="DVLT01000055">
    <property type="protein sequence ID" value="HIU03387.1"/>
    <property type="molecule type" value="Genomic_DNA"/>
</dbReference>
<proteinExistence type="predicted"/>
<reference evidence="1" key="1">
    <citation type="submission" date="2020-10" db="EMBL/GenBank/DDBJ databases">
        <authorList>
            <person name="Gilroy R."/>
        </authorList>
    </citation>
    <scope>NUCLEOTIDE SEQUENCE</scope>
    <source>
        <strain evidence="1">CHK187-14744</strain>
    </source>
</reference>
<sequence>MFRMWGKIFKQNRLIQDTVICIDDETLSRTAKVFQAVNDICLEFDLSQPIWLDTNIREFQAHNKTRFHSDHFVESIDFDFLEVHLIEE</sequence>
<accession>A0A9D1HJL9</accession>
<reference evidence="1" key="2">
    <citation type="journal article" date="2021" name="PeerJ">
        <title>Extensive microbial diversity within the chicken gut microbiome revealed by metagenomics and culture.</title>
        <authorList>
            <person name="Gilroy R."/>
            <person name="Ravi A."/>
            <person name="Getino M."/>
            <person name="Pursley I."/>
            <person name="Horton D.L."/>
            <person name="Alikhan N.F."/>
            <person name="Baker D."/>
            <person name="Gharbi K."/>
            <person name="Hall N."/>
            <person name="Watson M."/>
            <person name="Adriaenssens E.M."/>
            <person name="Foster-Nyarko E."/>
            <person name="Jarju S."/>
            <person name="Secka A."/>
            <person name="Antonio M."/>
            <person name="Oren A."/>
            <person name="Chaudhuri R.R."/>
            <person name="La Ragione R."/>
            <person name="Hildebrand F."/>
            <person name="Pallen M.J."/>
        </authorList>
    </citation>
    <scope>NUCLEOTIDE SEQUENCE</scope>
    <source>
        <strain evidence="1">CHK187-14744</strain>
    </source>
</reference>
<dbReference type="Proteomes" id="UP000824164">
    <property type="component" value="Unassembled WGS sequence"/>
</dbReference>
<evidence type="ECO:0000313" key="2">
    <source>
        <dbReference type="Proteomes" id="UP000824164"/>
    </source>
</evidence>
<comment type="caution">
    <text evidence="1">The sequence shown here is derived from an EMBL/GenBank/DDBJ whole genome shotgun (WGS) entry which is preliminary data.</text>
</comment>
<protein>
    <submittedName>
        <fullName evidence="1">Uncharacterized protein</fullName>
    </submittedName>
</protein>
<organism evidence="1 2">
    <name type="scientific">Candidatus Onthocola gallistercoris</name>
    <dbReference type="NCBI Taxonomy" id="2840876"/>
    <lineage>
        <taxon>Bacteria</taxon>
        <taxon>Bacillati</taxon>
        <taxon>Bacillota</taxon>
        <taxon>Bacilli</taxon>
        <taxon>Candidatus Onthocola</taxon>
    </lineage>
</organism>
<evidence type="ECO:0000313" key="1">
    <source>
        <dbReference type="EMBL" id="HIU03387.1"/>
    </source>
</evidence>
<dbReference type="AlphaFoldDB" id="A0A9D1HJL9"/>
<name>A0A9D1HJL9_9FIRM</name>